<dbReference type="CDD" id="cd00082">
    <property type="entry name" value="HisKA"/>
    <property type="match status" value="1"/>
</dbReference>
<keyword evidence="6 12" id="KW-0812">Transmembrane</keyword>
<evidence type="ECO:0000256" key="6">
    <source>
        <dbReference type="ARBA" id="ARBA00022692"/>
    </source>
</evidence>
<dbReference type="InterPro" id="IPR036890">
    <property type="entry name" value="HATPase_C_sf"/>
</dbReference>
<dbReference type="PROSITE" id="PS50885">
    <property type="entry name" value="HAMP"/>
    <property type="match status" value="1"/>
</dbReference>
<evidence type="ECO:0000256" key="1">
    <source>
        <dbReference type="ARBA" id="ARBA00000085"/>
    </source>
</evidence>
<keyword evidence="16" id="KW-1185">Reference proteome</keyword>
<dbReference type="InterPro" id="IPR003594">
    <property type="entry name" value="HATPase_dom"/>
</dbReference>
<dbReference type="SMART" id="SM00304">
    <property type="entry name" value="HAMP"/>
    <property type="match status" value="1"/>
</dbReference>
<dbReference type="GO" id="GO:0000155">
    <property type="term" value="F:phosphorelay sensor kinase activity"/>
    <property type="evidence" value="ECO:0007669"/>
    <property type="project" value="InterPro"/>
</dbReference>
<feature type="domain" description="Histidine kinase" evidence="13">
    <location>
        <begin position="279"/>
        <end position="487"/>
    </location>
</feature>
<organism evidence="15 16">
    <name type="scientific">Desulfotignum phosphitoxidans DSM 13687</name>
    <dbReference type="NCBI Taxonomy" id="1286635"/>
    <lineage>
        <taxon>Bacteria</taxon>
        <taxon>Pseudomonadati</taxon>
        <taxon>Thermodesulfobacteriota</taxon>
        <taxon>Desulfobacteria</taxon>
        <taxon>Desulfobacterales</taxon>
        <taxon>Desulfobacteraceae</taxon>
        <taxon>Desulfotignum</taxon>
    </lineage>
</organism>
<evidence type="ECO:0000256" key="9">
    <source>
        <dbReference type="ARBA" id="ARBA00023012"/>
    </source>
</evidence>
<dbReference type="Pfam" id="PF02518">
    <property type="entry name" value="HATPase_c"/>
    <property type="match status" value="1"/>
</dbReference>
<dbReference type="Pfam" id="PF00672">
    <property type="entry name" value="HAMP"/>
    <property type="match status" value="1"/>
</dbReference>
<dbReference type="Pfam" id="PF00512">
    <property type="entry name" value="HisKA"/>
    <property type="match status" value="1"/>
</dbReference>
<evidence type="ECO:0000256" key="7">
    <source>
        <dbReference type="ARBA" id="ARBA00022777"/>
    </source>
</evidence>
<dbReference type="SUPFAM" id="SSF55874">
    <property type="entry name" value="ATPase domain of HSP90 chaperone/DNA topoisomerase II/histidine kinase"/>
    <property type="match status" value="1"/>
</dbReference>
<dbReference type="PRINTS" id="PR00344">
    <property type="entry name" value="BCTRLSENSOR"/>
</dbReference>
<feature type="domain" description="HAMP" evidence="14">
    <location>
        <begin position="196"/>
        <end position="248"/>
    </location>
</feature>
<dbReference type="InterPro" id="IPR003661">
    <property type="entry name" value="HisK_dim/P_dom"/>
</dbReference>
<keyword evidence="7 15" id="KW-0418">Kinase</keyword>
<dbReference type="EMBL" id="APJX01000002">
    <property type="protein sequence ID" value="EMS80765.1"/>
    <property type="molecule type" value="Genomic_DNA"/>
</dbReference>
<evidence type="ECO:0000313" key="16">
    <source>
        <dbReference type="Proteomes" id="UP000014216"/>
    </source>
</evidence>
<dbReference type="SMART" id="SM00387">
    <property type="entry name" value="HATPase_c"/>
    <property type="match status" value="1"/>
</dbReference>
<evidence type="ECO:0000256" key="2">
    <source>
        <dbReference type="ARBA" id="ARBA00004370"/>
    </source>
</evidence>
<evidence type="ECO:0000256" key="11">
    <source>
        <dbReference type="SAM" id="Coils"/>
    </source>
</evidence>
<gene>
    <name evidence="15" type="ORF">Dpo_2c04610</name>
</gene>
<dbReference type="InterPro" id="IPR050428">
    <property type="entry name" value="TCS_sensor_his_kinase"/>
</dbReference>
<evidence type="ECO:0000259" key="14">
    <source>
        <dbReference type="PROSITE" id="PS50885"/>
    </source>
</evidence>
<evidence type="ECO:0000313" key="15">
    <source>
        <dbReference type="EMBL" id="EMS80765.1"/>
    </source>
</evidence>
<dbReference type="GO" id="GO:0016020">
    <property type="term" value="C:membrane"/>
    <property type="evidence" value="ECO:0007669"/>
    <property type="project" value="UniProtKB-SubCell"/>
</dbReference>
<evidence type="ECO:0000256" key="3">
    <source>
        <dbReference type="ARBA" id="ARBA00012438"/>
    </source>
</evidence>
<dbReference type="PANTHER" id="PTHR45436">
    <property type="entry name" value="SENSOR HISTIDINE KINASE YKOH"/>
    <property type="match status" value="1"/>
</dbReference>
<comment type="catalytic activity">
    <reaction evidence="1">
        <text>ATP + protein L-histidine = ADP + protein N-phospho-L-histidine.</text>
        <dbReference type="EC" id="2.7.13.3"/>
    </reaction>
</comment>
<evidence type="ECO:0000256" key="10">
    <source>
        <dbReference type="ARBA" id="ARBA00023136"/>
    </source>
</evidence>
<evidence type="ECO:0000259" key="13">
    <source>
        <dbReference type="PROSITE" id="PS50109"/>
    </source>
</evidence>
<dbReference type="Gene3D" id="6.10.340.10">
    <property type="match status" value="1"/>
</dbReference>
<dbReference type="SUPFAM" id="SSF158472">
    <property type="entry name" value="HAMP domain-like"/>
    <property type="match status" value="1"/>
</dbReference>
<dbReference type="PROSITE" id="PS50109">
    <property type="entry name" value="HIS_KIN"/>
    <property type="match status" value="1"/>
</dbReference>
<accession>S0G1H4</accession>
<dbReference type="CDD" id="cd00075">
    <property type="entry name" value="HATPase"/>
    <property type="match status" value="1"/>
</dbReference>
<reference evidence="15 16" key="1">
    <citation type="journal article" date="2013" name="Genome Announc.">
        <title>Draft Genome Sequence of Desulfotignum phosphitoxidans DSM 13687 Strain FiPS-3.</title>
        <authorList>
            <person name="Poehlein A."/>
            <person name="Daniel R."/>
            <person name="Simeonova D.D."/>
        </authorList>
    </citation>
    <scope>NUCLEOTIDE SEQUENCE [LARGE SCALE GENOMIC DNA]</scope>
    <source>
        <strain evidence="15 16">DSM 13687</strain>
    </source>
</reference>
<dbReference type="RefSeq" id="WP_006965041.1">
    <property type="nucleotide sequence ID" value="NZ_APJX01000002.1"/>
</dbReference>
<dbReference type="PATRIC" id="fig|1286635.3.peg.1442"/>
<dbReference type="InterPro" id="IPR005467">
    <property type="entry name" value="His_kinase_dom"/>
</dbReference>
<keyword evidence="4" id="KW-0597">Phosphoprotein</keyword>
<evidence type="ECO:0000256" key="8">
    <source>
        <dbReference type="ARBA" id="ARBA00022989"/>
    </source>
</evidence>
<comment type="subcellular location">
    <subcellularLocation>
        <location evidence="2">Membrane</location>
    </subcellularLocation>
</comment>
<evidence type="ECO:0000256" key="5">
    <source>
        <dbReference type="ARBA" id="ARBA00022679"/>
    </source>
</evidence>
<proteinExistence type="predicted"/>
<dbReference type="InterPro" id="IPR036097">
    <property type="entry name" value="HisK_dim/P_sf"/>
</dbReference>
<dbReference type="InterPro" id="IPR003660">
    <property type="entry name" value="HAMP_dom"/>
</dbReference>
<dbReference type="Gene3D" id="1.10.287.130">
    <property type="match status" value="1"/>
</dbReference>
<keyword evidence="8 12" id="KW-1133">Transmembrane helix</keyword>
<dbReference type="SUPFAM" id="SSF47384">
    <property type="entry name" value="Homodimeric domain of signal transducing histidine kinase"/>
    <property type="match status" value="1"/>
</dbReference>
<keyword evidence="11" id="KW-0175">Coiled coil</keyword>
<feature type="transmembrane region" description="Helical" evidence="12">
    <location>
        <begin position="170"/>
        <end position="193"/>
    </location>
</feature>
<dbReference type="AlphaFoldDB" id="S0G1H4"/>
<dbReference type="EC" id="2.7.13.3" evidence="3"/>
<keyword evidence="9" id="KW-0902">Two-component regulatory system</keyword>
<dbReference type="CDD" id="cd06225">
    <property type="entry name" value="HAMP"/>
    <property type="match status" value="1"/>
</dbReference>
<dbReference type="PANTHER" id="PTHR45436:SF5">
    <property type="entry name" value="SENSOR HISTIDINE KINASE TRCS"/>
    <property type="match status" value="1"/>
</dbReference>
<evidence type="ECO:0000256" key="4">
    <source>
        <dbReference type="ARBA" id="ARBA00022553"/>
    </source>
</evidence>
<dbReference type="Gene3D" id="3.30.565.10">
    <property type="entry name" value="Histidine kinase-like ATPase, C-terminal domain"/>
    <property type="match status" value="1"/>
</dbReference>
<dbReference type="OrthoDB" id="9781147at2"/>
<evidence type="ECO:0000256" key="12">
    <source>
        <dbReference type="SAM" id="Phobius"/>
    </source>
</evidence>
<keyword evidence="5" id="KW-0808">Transferase</keyword>
<feature type="coiled-coil region" evidence="11">
    <location>
        <begin position="243"/>
        <end position="273"/>
    </location>
</feature>
<name>S0G1H4_9BACT</name>
<sequence length="496" mass="55532">MPMITLFPNTIHSRTALLIYVMLPMVFTLGIFGYVGLNSIEKQVEKQMQTDLELVARAVQMPLSYALEKDRMGSMQQSLESVFAIGRVYSAYVYDSQGKRILNLGLAEPEEQREKMTKLAAKGRKRGEYEQIGGRQVYSYFLPLTDTGGQINGLLQLTRKESEFIQNFNILRIHAALILTVLVVLLSGVVLYGHHRAVGVHLKRLTASMTRIAKGDHRHRFKYSGPKEIIVLGKTFNHMLNRMNEARKTILAHRRKQDELEQEIRQNEKLAALGRFAAGTAHELGTPLSTIGGRAQRALRTRDLSEDLVRVFETIRNEVSRMEYIIKQLLDFSRKNSLRRAPVDVSWLMESAVSTVQEAAKMNQSQIRCTTPDTKTIVFLDGIRVQQALVNLLKNAVQSRPGATVMLTCTCRDPFVLFYVEDDGPGVASENRTQIFDPFFTTKSVGKGTGLGLSVVHAAAQEHGGSIELKNSRLGGACFILAIPCRKPELQAGENQ</sequence>
<dbReference type="InterPro" id="IPR004358">
    <property type="entry name" value="Sig_transdc_His_kin-like_C"/>
</dbReference>
<comment type="caution">
    <text evidence="15">The sequence shown here is derived from an EMBL/GenBank/DDBJ whole genome shotgun (WGS) entry which is preliminary data.</text>
</comment>
<dbReference type="SMART" id="SM00388">
    <property type="entry name" value="HisKA"/>
    <property type="match status" value="1"/>
</dbReference>
<feature type="transmembrane region" description="Helical" evidence="12">
    <location>
        <begin position="17"/>
        <end position="37"/>
    </location>
</feature>
<keyword evidence="10 12" id="KW-0472">Membrane</keyword>
<protein>
    <recommendedName>
        <fullName evidence="3">histidine kinase</fullName>
        <ecNumber evidence="3">2.7.13.3</ecNumber>
    </recommendedName>
</protein>
<dbReference type="Proteomes" id="UP000014216">
    <property type="component" value="Unassembled WGS sequence"/>
</dbReference>